<evidence type="ECO:0000313" key="9">
    <source>
        <dbReference type="EMBL" id="EHK42169.1"/>
    </source>
</evidence>
<keyword evidence="5" id="KW-0560">Oxidoreductase</keyword>
<sequence length="281" mass="31688">MKDLTADNITELLIAIRHLHDFAHETRLSMAQWEYAVDFLAACGQKCFPTRQFVLLSDAIGLSLLVDSIDHIKPEGATEGTVLGPFHIHEAHHIRYSNASSLHYQRSPRQTSREHGFYDVQYSNRGNPHGRAALKTDTNGQVWFKAIVLIAYPVPTDDPAGNFLRAMGRHPCRPAHVHFMFDRPGYDHLITALTIRGDRFESHDPVFGVKKSLIVDIKQVTAEPMAKKCGYPLGMKLLEHEFVVVTNAEATKLRREKAQEIMGCGGRKVDFYNDLPFLAVD</sequence>
<dbReference type="EMBL" id="ABDG02000027">
    <property type="protein sequence ID" value="EHK42169.1"/>
    <property type="molecule type" value="Genomic_DNA"/>
</dbReference>
<dbReference type="HOGENOM" id="CLU_046727_2_0_1"/>
<evidence type="ECO:0000256" key="5">
    <source>
        <dbReference type="ARBA" id="ARBA00023002"/>
    </source>
</evidence>
<keyword evidence="6" id="KW-0408">Iron</keyword>
<dbReference type="PANTHER" id="PTHR33711">
    <property type="entry name" value="DIOXYGENASE, PUTATIVE (AFU_ORTHOLOGUE AFUA_2G02910)-RELATED"/>
    <property type="match status" value="1"/>
</dbReference>
<name>G9P5K1_HYPAI</name>
<comment type="caution">
    <text evidence="9">The sequence shown here is derived from an EMBL/GenBank/DDBJ whole genome shotgun (WGS) entry which is preliminary data.</text>
</comment>
<dbReference type="InterPro" id="IPR050770">
    <property type="entry name" value="Intradiol_RC_Dioxygenase"/>
</dbReference>
<evidence type="ECO:0000259" key="7">
    <source>
        <dbReference type="Pfam" id="PF00775"/>
    </source>
</evidence>
<accession>G9P5K1</accession>
<keyword evidence="10" id="KW-1185">Reference proteome</keyword>
<gene>
    <name evidence="9" type="ORF">TRIATDRAFT_77483</name>
</gene>
<evidence type="ECO:0008006" key="11">
    <source>
        <dbReference type="Google" id="ProtNLM"/>
    </source>
</evidence>
<dbReference type="GO" id="GO:0009712">
    <property type="term" value="P:catechol-containing compound metabolic process"/>
    <property type="evidence" value="ECO:0007669"/>
    <property type="project" value="InterPro"/>
</dbReference>
<evidence type="ECO:0000256" key="2">
    <source>
        <dbReference type="ARBA" id="ARBA00007825"/>
    </source>
</evidence>
<comment type="cofactor">
    <cofactor evidence="1">
        <name>Fe(3+)</name>
        <dbReference type="ChEBI" id="CHEBI:29034"/>
    </cofactor>
</comment>
<dbReference type="OrthoDB" id="5238185at2759"/>
<evidence type="ECO:0000256" key="3">
    <source>
        <dbReference type="ARBA" id="ARBA00022723"/>
    </source>
</evidence>
<feature type="domain" description="Intradiol ring-cleavage dioxygenases" evidence="7">
    <location>
        <begin position="113"/>
        <end position="226"/>
    </location>
</feature>
<evidence type="ECO:0000256" key="6">
    <source>
        <dbReference type="ARBA" id="ARBA00023004"/>
    </source>
</evidence>
<dbReference type="Gene3D" id="2.60.130.10">
    <property type="entry name" value="Aromatic compound dioxygenase"/>
    <property type="match status" value="2"/>
</dbReference>
<dbReference type="Proteomes" id="UP000005426">
    <property type="component" value="Unassembled WGS sequence"/>
</dbReference>
<dbReference type="eggNOG" id="ENOG502QWDJ">
    <property type="taxonomic scope" value="Eukaryota"/>
</dbReference>
<dbReference type="SUPFAM" id="SSF49482">
    <property type="entry name" value="Aromatic compound dioxygenase"/>
    <property type="match status" value="1"/>
</dbReference>
<keyword evidence="4" id="KW-0223">Dioxygenase</keyword>
<comment type="similarity">
    <text evidence="2">Belongs to the intradiol ring-cleavage dioxygenase family.</text>
</comment>
<evidence type="ECO:0000256" key="4">
    <source>
        <dbReference type="ARBA" id="ARBA00022964"/>
    </source>
</evidence>
<dbReference type="InterPro" id="IPR000627">
    <property type="entry name" value="Intradiol_dOase_C"/>
</dbReference>
<dbReference type="InterPro" id="IPR007535">
    <property type="entry name" value="Catechol_dOase_N"/>
</dbReference>
<organism evidence="9 10">
    <name type="scientific">Hypocrea atroviridis (strain ATCC 20476 / IMI 206040)</name>
    <name type="common">Trichoderma atroviride</name>
    <dbReference type="NCBI Taxonomy" id="452589"/>
    <lineage>
        <taxon>Eukaryota</taxon>
        <taxon>Fungi</taxon>
        <taxon>Dikarya</taxon>
        <taxon>Ascomycota</taxon>
        <taxon>Pezizomycotina</taxon>
        <taxon>Sordariomycetes</taxon>
        <taxon>Hypocreomycetidae</taxon>
        <taxon>Hypocreales</taxon>
        <taxon>Hypocreaceae</taxon>
        <taxon>Trichoderma</taxon>
    </lineage>
</organism>
<keyword evidence="3" id="KW-0479">Metal-binding</keyword>
<dbReference type="AlphaFoldDB" id="G9P5K1"/>
<dbReference type="STRING" id="452589.G9P5K1"/>
<dbReference type="Pfam" id="PF04444">
    <property type="entry name" value="Dioxygenase_N"/>
    <property type="match status" value="1"/>
</dbReference>
<reference evidence="9 10" key="1">
    <citation type="journal article" date="2011" name="Genome Biol.">
        <title>Comparative genome sequence analysis underscores mycoparasitism as the ancestral life style of Trichoderma.</title>
        <authorList>
            <person name="Kubicek C.P."/>
            <person name="Herrera-Estrella A."/>
            <person name="Seidl-Seiboth V."/>
            <person name="Martinez D.A."/>
            <person name="Druzhinina I.S."/>
            <person name="Thon M."/>
            <person name="Zeilinger S."/>
            <person name="Casas-Flores S."/>
            <person name="Horwitz B.A."/>
            <person name="Mukherjee P.K."/>
            <person name="Mukherjee M."/>
            <person name="Kredics L."/>
            <person name="Alcaraz L.D."/>
            <person name="Aerts A."/>
            <person name="Antal Z."/>
            <person name="Atanasova L."/>
            <person name="Cervantes-Badillo M.G."/>
            <person name="Challacombe J."/>
            <person name="Chertkov O."/>
            <person name="McCluskey K."/>
            <person name="Coulpier F."/>
            <person name="Deshpande N."/>
            <person name="von Doehren H."/>
            <person name="Ebbole D.J."/>
            <person name="Esquivel-Naranjo E.U."/>
            <person name="Fekete E."/>
            <person name="Flipphi M."/>
            <person name="Glaser F."/>
            <person name="Gomez-Rodriguez E.Y."/>
            <person name="Gruber S."/>
            <person name="Han C."/>
            <person name="Henrissat B."/>
            <person name="Hermosa R."/>
            <person name="Hernandez-Onate M."/>
            <person name="Karaffa L."/>
            <person name="Kosti I."/>
            <person name="Le Crom S."/>
            <person name="Lindquist E."/>
            <person name="Lucas S."/>
            <person name="Luebeck M."/>
            <person name="Luebeck P.S."/>
            <person name="Margeot A."/>
            <person name="Metz B."/>
            <person name="Misra M."/>
            <person name="Nevalainen H."/>
            <person name="Omann M."/>
            <person name="Packer N."/>
            <person name="Perrone G."/>
            <person name="Uresti-Rivera E.E."/>
            <person name="Salamov A."/>
            <person name="Schmoll M."/>
            <person name="Seiboth B."/>
            <person name="Shapiro H."/>
            <person name="Sukno S."/>
            <person name="Tamayo-Ramos J.A."/>
            <person name="Tisch D."/>
            <person name="Wiest A."/>
            <person name="Wilkinson H.H."/>
            <person name="Zhang M."/>
            <person name="Coutinho P.M."/>
            <person name="Kenerley C.M."/>
            <person name="Monte E."/>
            <person name="Baker S.E."/>
            <person name="Grigoriev I.V."/>
        </authorList>
    </citation>
    <scope>NUCLEOTIDE SEQUENCE [LARGE SCALE GENOMIC DNA]</scope>
    <source>
        <strain evidence="10">ATCC 20476 / IMI 206040</strain>
    </source>
</reference>
<proteinExistence type="inferred from homology"/>
<feature type="domain" description="Catechol dioxygenase N-terminal" evidence="8">
    <location>
        <begin position="16"/>
        <end position="78"/>
    </location>
</feature>
<dbReference type="Pfam" id="PF00775">
    <property type="entry name" value="Dioxygenase_C"/>
    <property type="match status" value="1"/>
</dbReference>
<dbReference type="GO" id="GO:0008199">
    <property type="term" value="F:ferric iron binding"/>
    <property type="evidence" value="ECO:0007669"/>
    <property type="project" value="InterPro"/>
</dbReference>
<dbReference type="InterPro" id="IPR015889">
    <property type="entry name" value="Intradiol_dOase_core"/>
</dbReference>
<dbReference type="PANTHER" id="PTHR33711:SF7">
    <property type="entry name" value="INTRADIOL RING-CLEAVAGE DIOXYGENASES DOMAIN-CONTAINING PROTEIN-RELATED"/>
    <property type="match status" value="1"/>
</dbReference>
<protein>
    <recommendedName>
        <fullName evidence="11">Intradiol ring-cleavage dioxygenases domain-containing protein</fullName>
    </recommendedName>
</protein>
<dbReference type="GO" id="GO:0018576">
    <property type="term" value="F:catechol 1,2-dioxygenase activity"/>
    <property type="evidence" value="ECO:0007669"/>
    <property type="project" value="InterPro"/>
</dbReference>
<evidence type="ECO:0000259" key="8">
    <source>
        <dbReference type="Pfam" id="PF04444"/>
    </source>
</evidence>
<evidence type="ECO:0000313" key="10">
    <source>
        <dbReference type="Proteomes" id="UP000005426"/>
    </source>
</evidence>
<evidence type="ECO:0000256" key="1">
    <source>
        <dbReference type="ARBA" id="ARBA00001965"/>
    </source>
</evidence>